<proteinExistence type="inferred from homology"/>
<keyword evidence="5" id="KW-0813">Transport</keyword>
<organism evidence="15">
    <name type="scientific">Entomoneis paludosa</name>
    <dbReference type="NCBI Taxonomy" id="265537"/>
    <lineage>
        <taxon>Eukaryota</taxon>
        <taxon>Sar</taxon>
        <taxon>Stramenopiles</taxon>
        <taxon>Ochrophyta</taxon>
        <taxon>Bacillariophyta</taxon>
        <taxon>Bacillariophyceae</taxon>
        <taxon>Bacillariophycidae</taxon>
        <taxon>Entomoneidaceae</taxon>
        <taxon>Entomoneis</taxon>
    </lineage>
</organism>
<gene>
    <name evidence="14" type="ORF">APAL1065_LOCUS15251</name>
    <name evidence="15" type="ORF">APAL1065_LOCUS15252</name>
</gene>
<evidence type="ECO:0000256" key="7">
    <source>
        <dbReference type="ARBA" id="ARBA00022597"/>
    </source>
</evidence>
<evidence type="ECO:0000256" key="6">
    <source>
        <dbReference type="ARBA" id="ARBA00022475"/>
    </source>
</evidence>
<evidence type="ECO:0000256" key="8">
    <source>
        <dbReference type="ARBA" id="ARBA00022692"/>
    </source>
</evidence>
<keyword evidence="9" id="KW-0677">Repeat</keyword>
<evidence type="ECO:0000256" key="10">
    <source>
        <dbReference type="ARBA" id="ARBA00022989"/>
    </source>
</evidence>
<evidence type="ECO:0000256" key="11">
    <source>
        <dbReference type="ARBA" id="ARBA00023034"/>
    </source>
</evidence>
<comment type="similarity">
    <text evidence="3">Belongs to the SWEET sugar transporter family.</text>
</comment>
<dbReference type="PANTHER" id="PTHR10791">
    <property type="entry name" value="RAG1-ACTIVATING PROTEIN 1"/>
    <property type="match status" value="1"/>
</dbReference>
<evidence type="ECO:0000256" key="2">
    <source>
        <dbReference type="ARBA" id="ARBA00004653"/>
    </source>
</evidence>
<evidence type="ECO:0000313" key="15">
    <source>
        <dbReference type="EMBL" id="CAD9973017.1"/>
    </source>
</evidence>
<feature type="transmembrane region" description="Helical" evidence="13">
    <location>
        <begin position="139"/>
        <end position="157"/>
    </location>
</feature>
<keyword evidence="8 13" id="KW-0812">Transmembrane</keyword>
<dbReference type="EMBL" id="HBHT01022741">
    <property type="protein sequence ID" value="CAD9973015.1"/>
    <property type="molecule type" value="Transcribed_RNA"/>
</dbReference>
<protein>
    <recommendedName>
        <fullName evidence="4">Sugar transporter SWEET1</fullName>
    </recommendedName>
</protein>
<comment type="subcellular location">
    <subcellularLocation>
        <location evidence="1">Cell membrane</location>
        <topology evidence="1">Multi-pass membrane protein</topology>
    </subcellularLocation>
    <subcellularLocation>
        <location evidence="2">Golgi apparatus membrane</location>
        <topology evidence="2">Multi-pass membrane protein</topology>
    </subcellularLocation>
</comment>
<feature type="transmembrane region" description="Helical" evidence="13">
    <location>
        <begin position="169"/>
        <end position="194"/>
    </location>
</feature>
<dbReference type="InterPro" id="IPR047664">
    <property type="entry name" value="SWEET"/>
</dbReference>
<keyword evidence="10 13" id="KW-1133">Transmembrane helix</keyword>
<evidence type="ECO:0000256" key="5">
    <source>
        <dbReference type="ARBA" id="ARBA00022448"/>
    </source>
</evidence>
<evidence type="ECO:0000256" key="13">
    <source>
        <dbReference type="SAM" id="Phobius"/>
    </source>
</evidence>
<accession>A0A6U3BHM4</accession>
<sequence length="319" mass="35359">MTSSASVGTIFLEYVCPIGGIIAANIMFFAPVRDVWNQTKNIGVLGDLNPTPWAFMLGNCFGWVAYSVLTQDLFVFFANAPGLLLSVWLNMAAVQLQFQDKHQKQQHAENATPQHCVVETSSSSFQRWVVRPHDVGNEALAMVIVTLWLVVVSFLSFGQNMLSQDNQELLVGITVNVNLVFFYGAPLSTIATVWKTKSCASIHVPTMITNTTSAVLWFAYGLVLFDMFIAVPNFIGVVLGATQIFLCLRYPRTIPQKHEEEHKRLDDAISDYTADTLVAAPKSNEELQHQEAILVAAEEGAMVNKINKNEESEEDVINV</sequence>
<dbReference type="GO" id="GO:0051119">
    <property type="term" value="F:sugar transmembrane transporter activity"/>
    <property type="evidence" value="ECO:0007669"/>
    <property type="project" value="InterPro"/>
</dbReference>
<evidence type="ECO:0000256" key="9">
    <source>
        <dbReference type="ARBA" id="ARBA00022737"/>
    </source>
</evidence>
<evidence type="ECO:0000256" key="3">
    <source>
        <dbReference type="ARBA" id="ARBA00007809"/>
    </source>
</evidence>
<evidence type="ECO:0000256" key="12">
    <source>
        <dbReference type="ARBA" id="ARBA00023136"/>
    </source>
</evidence>
<dbReference type="AlphaFoldDB" id="A0A6U3BHM4"/>
<feature type="transmembrane region" description="Helical" evidence="13">
    <location>
        <begin position="76"/>
        <end position="98"/>
    </location>
</feature>
<feature type="transmembrane region" description="Helical" evidence="13">
    <location>
        <begin position="214"/>
        <end position="247"/>
    </location>
</feature>
<dbReference type="Pfam" id="PF03083">
    <property type="entry name" value="MtN3_slv"/>
    <property type="match status" value="1"/>
</dbReference>
<dbReference type="GO" id="GO:0000139">
    <property type="term" value="C:Golgi membrane"/>
    <property type="evidence" value="ECO:0007669"/>
    <property type="project" value="UniProtKB-SubCell"/>
</dbReference>
<keyword evidence="7" id="KW-0762">Sugar transport</keyword>
<keyword evidence="6" id="KW-1003">Cell membrane</keyword>
<evidence type="ECO:0000256" key="4">
    <source>
        <dbReference type="ARBA" id="ARBA00021741"/>
    </source>
</evidence>
<dbReference type="Gene3D" id="1.20.1280.290">
    <property type="match status" value="2"/>
</dbReference>
<evidence type="ECO:0000256" key="1">
    <source>
        <dbReference type="ARBA" id="ARBA00004651"/>
    </source>
</evidence>
<dbReference type="GO" id="GO:0005886">
    <property type="term" value="C:plasma membrane"/>
    <property type="evidence" value="ECO:0007669"/>
    <property type="project" value="UniProtKB-SubCell"/>
</dbReference>
<keyword evidence="12 13" id="KW-0472">Membrane</keyword>
<name>A0A6U3BHM4_9STRA</name>
<dbReference type="EMBL" id="HBHT01022742">
    <property type="protein sequence ID" value="CAD9973017.1"/>
    <property type="molecule type" value="Transcribed_RNA"/>
</dbReference>
<dbReference type="InterPro" id="IPR004316">
    <property type="entry name" value="SWEET_rpt"/>
</dbReference>
<feature type="transmembrane region" description="Helical" evidence="13">
    <location>
        <begin position="52"/>
        <end position="69"/>
    </location>
</feature>
<dbReference type="FunFam" id="1.20.1280.290:FF:000004">
    <property type="entry name" value="Sugar transporter SWEET"/>
    <property type="match status" value="1"/>
</dbReference>
<reference evidence="15" key="1">
    <citation type="submission" date="2021-01" db="EMBL/GenBank/DDBJ databases">
        <authorList>
            <person name="Corre E."/>
            <person name="Pelletier E."/>
            <person name="Niang G."/>
            <person name="Scheremetjew M."/>
            <person name="Finn R."/>
            <person name="Kale V."/>
            <person name="Holt S."/>
            <person name="Cochrane G."/>
            <person name="Meng A."/>
            <person name="Brown T."/>
            <person name="Cohen L."/>
        </authorList>
    </citation>
    <scope>NUCLEOTIDE SEQUENCE</scope>
    <source>
        <strain evidence="15">CCMP125</strain>
    </source>
</reference>
<evidence type="ECO:0000313" key="14">
    <source>
        <dbReference type="EMBL" id="CAD9973015.1"/>
    </source>
</evidence>
<dbReference type="PANTHER" id="PTHR10791:SF30">
    <property type="entry name" value="SUGAR TRANSPORTER SWEET1"/>
    <property type="match status" value="1"/>
</dbReference>
<feature type="transmembrane region" description="Helical" evidence="13">
    <location>
        <begin position="12"/>
        <end position="32"/>
    </location>
</feature>
<keyword evidence="11" id="KW-0333">Golgi apparatus</keyword>